<feature type="transmembrane region" description="Helical" evidence="1">
    <location>
        <begin position="49"/>
        <end position="79"/>
    </location>
</feature>
<keyword evidence="1" id="KW-0472">Membrane</keyword>
<protein>
    <submittedName>
        <fullName evidence="2">Uncharacterized protein</fullName>
    </submittedName>
</protein>
<evidence type="ECO:0000313" key="3">
    <source>
        <dbReference type="Proteomes" id="UP000295210"/>
    </source>
</evidence>
<dbReference type="EMBL" id="SMGK01000001">
    <property type="protein sequence ID" value="TCK75389.1"/>
    <property type="molecule type" value="Genomic_DNA"/>
</dbReference>
<dbReference type="Proteomes" id="UP000295210">
    <property type="component" value="Unassembled WGS sequence"/>
</dbReference>
<keyword evidence="1" id="KW-0812">Transmembrane</keyword>
<dbReference type="RefSeq" id="WP_131991110.1">
    <property type="nucleotide sequence ID" value="NZ_SMGK01000001.1"/>
</dbReference>
<organism evidence="2 3">
    <name type="scientific">Acidipila rosea</name>
    <dbReference type="NCBI Taxonomy" id="768535"/>
    <lineage>
        <taxon>Bacteria</taxon>
        <taxon>Pseudomonadati</taxon>
        <taxon>Acidobacteriota</taxon>
        <taxon>Terriglobia</taxon>
        <taxon>Terriglobales</taxon>
        <taxon>Acidobacteriaceae</taxon>
        <taxon>Acidipila</taxon>
    </lineage>
</organism>
<gene>
    <name evidence="2" type="ORF">C7378_0372</name>
</gene>
<evidence type="ECO:0000313" key="2">
    <source>
        <dbReference type="EMBL" id="TCK75389.1"/>
    </source>
</evidence>
<keyword evidence="1" id="KW-1133">Transmembrane helix</keyword>
<reference evidence="2 3" key="1">
    <citation type="submission" date="2019-03" db="EMBL/GenBank/DDBJ databases">
        <title>Genomic Encyclopedia of Type Strains, Phase IV (KMG-IV): sequencing the most valuable type-strain genomes for metagenomic binning, comparative biology and taxonomic classification.</title>
        <authorList>
            <person name="Goeker M."/>
        </authorList>
    </citation>
    <scope>NUCLEOTIDE SEQUENCE [LARGE SCALE GENOMIC DNA]</scope>
    <source>
        <strain evidence="2 3">DSM 103428</strain>
    </source>
</reference>
<proteinExistence type="predicted"/>
<keyword evidence="3" id="KW-1185">Reference proteome</keyword>
<evidence type="ECO:0000256" key="1">
    <source>
        <dbReference type="SAM" id="Phobius"/>
    </source>
</evidence>
<feature type="transmembrane region" description="Helical" evidence="1">
    <location>
        <begin position="123"/>
        <end position="142"/>
    </location>
</feature>
<name>A0A4R1LFD7_9BACT</name>
<comment type="caution">
    <text evidence="2">The sequence shown here is derived from an EMBL/GenBank/DDBJ whole genome shotgun (WGS) entry which is preliminary data.</text>
</comment>
<dbReference type="AlphaFoldDB" id="A0A4R1LFD7"/>
<sequence length="160" mass="17621">MTTPGYRLRCSALAATVGWLTGVVATVPFQVLEVVRNTGTEPRLFLSALSIGLSAWSLFTFAGGAAAWIVIAVPVSVFFSGEWLLAHVRPAVVCSGLLGAMVAALPFRIWTVFDQMPSDMTNFWLYFVFTVSFGAATAWYYLRLLARVDAEARERYAQQR</sequence>
<accession>A0A4R1LFD7</accession>
<feature type="transmembrane region" description="Helical" evidence="1">
    <location>
        <begin position="91"/>
        <end position="111"/>
    </location>
</feature>